<evidence type="ECO:0000313" key="6">
    <source>
        <dbReference type="Proteomes" id="UP000694395"/>
    </source>
</evidence>
<dbReference type="Ensembl" id="ENSOMYT00000140151.1">
    <property type="protein sequence ID" value="ENSOMYP00000140621.1"/>
    <property type="gene ID" value="ENSOMYG00000017163.2"/>
</dbReference>
<dbReference type="Proteomes" id="UP000694395">
    <property type="component" value="Chromosome 12"/>
</dbReference>
<dbReference type="PANTHER" id="PTHR48485">
    <property type="entry name" value="INTERLEUKIN-12 SUBUNIT BETA-RELATED"/>
    <property type="match status" value="1"/>
</dbReference>
<dbReference type="InterPro" id="IPR036116">
    <property type="entry name" value="FN3_sf"/>
</dbReference>
<dbReference type="AlphaFoldDB" id="A0A8K9Y2A6"/>
<keyword evidence="2" id="KW-1015">Disulfide bond</keyword>
<reference evidence="5" key="2">
    <citation type="submission" date="2025-08" db="UniProtKB">
        <authorList>
            <consortium name="Ensembl"/>
        </authorList>
    </citation>
    <scope>IDENTIFICATION</scope>
</reference>
<dbReference type="InterPro" id="IPR013783">
    <property type="entry name" value="Ig-like_fold"/>
</dbReference>
<evidence type="ECO:0000256" key="3">
    <source>
        <dbReference type="ARBA" id="ARBA00023180"/>
    </source>
</evidence>
<evidence type="ECO:0000256" key="2">
    <source>
        <dbReference type="ARBA" id="ARBA00023157"/>
    </source>
</evidence>
<keyword evidence="6" id="KW-1185">Reference proteome</keyword>
<evidence type="ECO:0000259" key="4">
    <source>
        <dbReference type="Pfam" id="PF10420"/>
    </source>
</evidence>
<dbReference type="GeneTree" id="ENSGT00390000012630"/>
<reference evidence="5" key="1">
    <citation type="submission" date="2020-07" db="EMBL/GenBank/DDBJ databases">
        <title>A long reads based de novo assembly of the rainbow trout Arlee double haploid line genome.</title>
        <authorList>
            <person name="Gao G."/>
            <person name="Palti Y."/>
        </authorList>
    </citation>
    <scope>NUCLEOTIDE SEQUENCE [LARGE SCALE GENOMIC DNA]</scope>
</reference>
<evidence type="ECO:0000313" key="5">
    <source>
        <dbReference type="Ensembl" id="ENSOMYP00000140621.1"/>
    </source>
</evidence>
<dbReference type="Pfam" id="PF10420">
    <property type="entry name" value="IL12p40_C"/>
    <property type="match status" value="1"/>
</dbReference>
<dbReference type="InterPro" id="IPR050676">
    <property type="entry name" value="IL-12"/>
</dbReference>
<dbReference type="PANTHER" id="PTHR48485:SF4">
    <property type="entry name" value="INTERLEUKIN-12 SUBUNIT BETA"/>
    <property type="match status" value="1"/>
</dbReference>
<proteinExistence type="predicted"/>
<keyword evidence="3" id="KW-0325">Glycoprotein</keyword>
<organism evidence="5 6">
    <name type="scientific">Oncorhynchus mykiss</name>
    <name type="common">Rainbow trout</name>
    <name type="synonym">Salmo gairdneri</name>
    <dbReference type="NCBI Taxonomy" id="8022"/>
    <lineage>
        <taxon>Eukaryota</taxon>
        <taxon>Metazoa</taxon>
        <taxon>Chordata</taxon>
        <taxon>Craniata</taxon>
        <taxon>Vertebrata</taxon>
        <taxon>Euteleostomi</taxon>
        <taxon>Actinopterygii</taxon>
        <taxon>Neopterygii</taxon>
        <taxon>Teleostei</taxon>
        <taxon>Protacanthopterygii</taxon>
        <taxon>Salmoniformes</taxon>
        <taxon>Salmonidae</taxon>
        <taxon>Salmoninae</taxon>
        <taxon>Oncorhynchus</taxon>
    </lineage>
</organism>
<dbReference type="InterPro" id="IPR019482">
    <property type="entry name" value="IL-12_beta_cen-dom"/>
</dbReference>
<dbReference type="Gene3D" id="2.60.40.10">
    <property type="entry name" value="Immunoglobulins"/>
    <property type="match status" value="2"/>
</dbReference>
<dbReference type="SUPFAM" id="SSF49265">
    <property type="entry name" value="Fibronectin type III"/>
    <property type="match status" value="2"/>
</dbReference>
<gene>
    <name evidence="5" type="primary">il12bb</name>
</gene>
<reference evidence="5" key="3">
    <citation type="submission" date="2025-09" db="UniProtKB">
        <authorList>
            <consortium name="Ensembl"/>
        </authorList>
    </citation>
    <scope>IDENTIFICATION</scope>
</reference>
<keyword evidence="1" id="KW-0732">Signal</keyword>
<name>A0A8K9Y2A6_ONCMY</name>
<sequence>MWFPVLVVMVDRKVFTETQVPLRCGDYQDTEVIWRNGKERLENKGNQINVEVVEMMGGNYSCHNAAGDYLNHTLVLVQDIPSPNRTRRVLEKSHDTDEYIRCLAKNYSGIFHCSWKKTEYRMSAAVVFVQVGRTISCSEDSDGEGLTCQDRDSCPFAEELSRIKLTVYFRTNYLLEDYTITPFYIREIGTVRPGFTCSTLIHWKQQRHIIYKLIYSTSHFILAVCCSVHHRIHTAPHFIQFNPSEILILSGPPSSVKPDKIDITKVEGNTFQWGYPATWSRPCPYFPLTFRVKVVQHEASCDSKEKVFISETNINATEFTVRSSYKKYCFCLGAKDDLVDSQWSQWTRYEVKNKPNKH</sequence>
<protein>
    <recommendedName>
        <fullName evidence="4">Interleukin-12 beta central domain-containing protein</fullName>
    </recommendedName>
</protein>
<feature type="domain" description="Interleukin-12 beta central" evidence="4">
    <location>
        <begin position="98"/>
        <end position="170"/>
    </location>
</feature>
<evidence type="ECO:0000256" key="1">
    <source>
        <dbReference type="ARBA" id="ARBA00022729"/>
    </source>
</evidence>
<accession>A0A8K9Y2A6</accession>